<evidence type="ECO:0000256" key="2">
    <source>
        <dbReference type="ARBA" id="ARBA00023125"/>
    </source>
</evidence>
<evidence type="ECO:0000256" key="1">
    <source>
        <dbReference type="ARBA" id="ARBA00023015"/>
    </source>
</evidence>
<dbReference type="Pfam" id="PF09339">
    <property type="entry name" value="HTH_IclR"/>
    <property type="match status" value="1"/>
</dbReference>
<evidence type="ECO:0000313" key="6">
    <source>
        <dbReference type="EMBL" id="GAA2476330.1"/>
    </source>
</evidence>
<name>A0ABN3L1X5_9ACTN</name>
<accession>A0ABN3L1X5</accession>
<dbReference type="InterPro" id="IPR005471">
    <property type="entry name" value="Tscrpt_reg_IclR_N"/>
</dbReference>
<dbReference type="InterPro" id="IPR029016">
    <property type="entry name" value="GAF-like_dom_sf"/>
</dbReference>
<dbReference type="InterPro" id="IPR036390">
    <property type="entry name" value="WH_DNA-bd_sf"/>
</dbReference>
<dbReference type="Pfam" id="PF01614">
    <property type="entry name" value="IclR_C"/>
    <property type="match status" value="1"/>
</dbReference>
<dbReference type="RefSeq" id="WP_344381923.1">
    <property type="nucleotide sequence ID" value="NZ_BAAATA010000004.1"/>
</dbReference>
<keyword evidence="7" id="KW-1185">Reference proteome</keyword>
<evidence type="ECO:0000313" key="7">
    <source>
        <dbReference type="Proteomes" id="UP001501358"/>
    </source>
</evidence>
<keyword evidence="3" id="KW-0804">Transcription</keyword>
<dbReference type="PANTHER" id="PTHR30136:SF24">
    <property type="entry name" value="HTH-TYPE TRANSCRIPTIONAL REPRESSOR ALLR"/>
    <property type="match status" value="1"/>
</dbReference>
<dbReference type="SMART" id="SM00346">
    <property type="entry name" value="HTH_ICLR"/>
    <property type="match status" value="1"/>
</dbReference>
<dbReference type="InterPro" id="IPR014757">
    <property type="entry name" value="Tscrpt_reg_IclR_C"/>
</dbReference>
<feature type="domain" description="IclR-ED" evidence="5">
    <location>
        <begin position="64"/>
        <end position="253"/>
    </location>
</feature>
<dbReference type="PROSITE" id="PS51077">
    <property type="entry name" value="HTH_ICLR"/>
    <property type="match status" value="1"/>
</dbReference>
<proteinExistence type="predicted"/>
<keyword evidence="1" id="KW-0805">Transcription regulation</keyword>
<comment type="caution">
    <text evidence="6">The sequence shown here is derived from an EMBL/GenBank/DDBJ whole genome shotgun (WGS) entry which is preliminary data.</text>
</comment>
<dbReference type="SUPFAM" id="SSF55781">
    <property type="entry name" value="GAF domain-like"/>
    <property type="match status" value="1"/>
</dbReference>
<dbReference type="EMBL" id="BAAATA010000004">
    <property type="protein sequence ID" value="GAA2476330.1"/>
    <property type="molecule type" value="Genomic_DNA"/>
</dbReference>
<dbReference type="PANTHER" id="PTHR30136">
    <property type="entry name" value="HELIX-TURN-HELIX TRANSCRIPTIONAL REGULATOR, ICLR FAMILY"/>
    <property type="match status" value="1"/>
</dbReference>
<dbReference type="InterPro" id="IPR036388">
    <property type="entry name" value="WH-like_DNA-bd_sf"/>
</dbReference>
<organism evidence="6 7">
    <name type="scientific">Streptomyces thermolineatus</name>
    <dbReference type="NCBI Taxonomy" id="44033"/>
    <lineage>
        <taxon>Bacteria</taxon>
        <taxon>Bacillati</taxon>
        <taxon>Actinomycetota</taxon>
        <taxon>Actinomycetes</taxon>
        <taxon>Kitasatosporales</taxon>
        <taxon>Streptomycetaceae</taxon>
        <taxon>Streptomyces</taxon>
    </lineage>
</organism>
<reference evidence="6 7" key="1">
    <citation type="journal article" date="2019" name="Int. J. Syst. Evol. Microbiol.">
        <title>The Global Catalogue of Microorganisms (GCM) 10K type strain sequencing project: providing services to taxonomists for standard genome sequencing and annotation.</title>
        <authorList>
            <consortium name="The Broad Institute Genomics Platform"/>
            <consortium name="The Broad Institute Genome Sequencing Center for Infectious Disease"/>
            <person name="Wu L."/>
            <person name="Ma J."/>
        </authorList>
    </citation>
    <scope>NUCLEOTIDE SEQUENCE [LARGE SCALE GENOMIC DNA]</scope>
    <source>
        <strain evidence="6 7">JCM 6307</strain>
    </source>
</reference>
<dbReference type="SUPFAM" id="SSF46785">
    <property type="entry name" value="Winged helix' DNA-binding domain"/>
    <property type="match status" value="1"/>
</dbReference>
<evidence type="ECO:0000259" key="4">
    <source>
        <dbReference type="PROSITE" id="PS51077"/>
    </source>
</evidence>
<dbReference type="Gene3D" id="1.10.10.10">
    <property type="entry name" value="Winged helix-like DNA-binding domain superfamily/Winged helix DNA-binding domain"/>
    <property type="match status" value="1"/>
</dbReference>
<gene>
    <name evidence="6" type="ORF">GCM10010406_10580</name>
</gene>
<evidence type="ECO:0000259" key="5">
    <source>
        <dbReference type="PROSITE" id="PS51078"/>
    </source>
</evidence>
<sequence length="253" mass="27040">MAGSGGPTLIASVQRALRLLEAVGAQGEGATAKQLARRAGLPLATAYHLLRTLVHEGYLRREGGVYRIGEAVGDLSRASSQQWGRRDLRAALHDLRDDLGAATYFAVYRDGEVDVVDVACGPGTPAVEEWADFRATAHAHALGQCLLAQLGEEARRDHLARHPMTALTPRTVTDRDVLLRRLAANRGAAPVTEVQEYALGAVCAAVPVRVGEGVAAIGLSLPVEEKQRLGEVSGELHRRTGRILGDLTFSFTI</sequence>
<keyword evidence="2" id="KW-0238">DNA-binding</keyword>
<dbReference type="Gene3D" id="3.30.450.40">
    <property type="match status" value="1"/>
</dbReference>
<dbReference type="Proteomes" id="UP001501358">
    <property type="component" value="Unassembled WGS sequence"/>
</dbReference>
<dbReference type="PROSITE" id="PS51078">
    <property type="entry name" value="ICLR_ED"/>
    <property type="match status" value="1"/>
</dbReference>
<evidence type="ECO:0000256" key="3">
    <source>
        <dbReference type="ARBA" id="ARBA00023163"/>
    </source>
</evidence>
<dbReference type="InterPro" id="IPR050707">
    <property type="entry name" value="HTH_MetabolicPath_Reg"/>
</dbReference>
<feature type="domain" description="HTH iclR-type" evidence="4">
    <location>
        <begin position="10"/>
        <end position="70"/>
    </location>
</feature>
<protein>
    <submittedName>
        <fullName evidence="6">IclR family transcriptional regulator C-terminal domain-containing protein</fullName>
    </submittedName>
</protein>